<evidence type="ECO:0008006" key="4">
    <source>
        <dbReference type="Google" id="ProtNLM"/>
    </source>
</evidence>
<sequence>MMRLVPALLSLLAALATAGAEAGEAPVGVRALGLAAPDRGTTTLDSSIWYPAGPGGERGAYGGSPVFRATPARLGAPLAPGRFPLILLSHGGLRSAPHMGDWLAAGLAARGMMVAVIRPPAPPDARTALAEYWRRPADFSAALDGLLADPDLAPHFDPERVGAVGLFLGGTSVLALAGVRVDPDALRTACDVPGQLIDCAWFDAQGVDLHRADLAPLSDIAPDPRFRVGVVVDPELTKLLAADSLRDVTIPVTAVNLGTSDLVAPELDASGLIARIPGFSYAALPGASRFDAFALCTPRGSAILAEEGAPNSPLCAARSRAAAHRQLLARVYDGLRRGMDETPEPGNGE</sequence>
<feature type="chain" id="PRO_5022980996" description="Dienelactone hydrolase" evidence="1">
    <location>
        <begin position="23"/>
        <end position="349"/>
    </location>
</feature>
<dbReference type="AlphaFoldDB" id="A0A5B8FXB3"/>
<proteinExistence type="predicted"/>
<dbReference type="OrthoDB" id="9814760at2"/>
<dbReference type="KEGG" id="ppru:FDP22_02370"/>
<organism evidence="2 3">
    <name type="scientific">Paroceanicella profunda</name>
    <dbReference type="NCBI Taxonomy" id="2579971"/>
    <lineage>
        <taxon>Bacteria</taxon>
        <taxon>Pseudomonadati</taxon>
        <taxon>Pseudomonadota</taxon>
        <taxon>Alphaproteobacteria</taxon>
        <taxon>Rhodobacterales</taxon>
        <taxon>Paracoccaceae</taxon>
        <taxon>Paroceanicella</taxon>
    </lineage>
</organism>
<name>A0A5B8FXB3_9RHOB</name>
<dbReference type="InterPro" id="IPR029058">
    <property type="entry name" value="AB_hydrolase_fold"/>
</dbReference>
<dbReference type="RefSeq" id="WP_138576548.1">
    <property type="nucleotide sequence ID" value="NZ_CP040818.1"/>
</dbReference>
<evidence type="ECO:0000313" key="2">
    <source>
        <dbReference type="EMBL" id="QDL90733.1"/>
    </source>
</evidence>
<evidence type="ECO:0000256" key="1">
    <source>
        <dbReference type="SAM" id="SignalP"/>
    </source>
</evidence>
<keyword evidence="3" id="KW-1185">Reference proteome</keyword>
<dbReference type="SUPFAM" id="SSF53474">
    <property type="entry name" value="alpha/beta-Hydrolases"/>
    <property type="match status" value="1"/>
</dbReference>
<evidence type="ECO:0000313" key="3">
    <source>
        <dbReference type="Proteomes" id="UP000305888"/>
    </source>
</evidence>
<protein>
    <recommendedName>
        <fullName evidence="4">Dienelactone hydrolase</fullName>
    </recommendedName>
</protein>
<dbReference type="Proteomes" id="UP000305888">
    <property type="component" value="Chromosome"/>
</dbReference>
<accession>A0A5B8FXB3</accession>
<feature type="signal peptide" evidence="1">
    <location>
        <begin position="1"/>
        <end position="22"/>
    </location>
</feature>
<dbReference type="InterPro" id="IPR016986">
    <property type="entry name" value="UCP031982_abhydr"/>
</dbReference>
<keyword evidence="1" id="KW-0732">Signal</keyword>
<reference evidence="2 3" key="1">
    <citation type="submission" date="2019-06" db="EMBL/GenBank/DDBJ databases">
        <title>Genome sequence of Rhodobacteraceae bacterium D4M1.</title>
        <authorList>
            <person name="Cao J."/>
        </authorList>
    </citation>
    <scope>NUCLEOTIDE SEQUENCE [LARGE SCALE GENOMIC DNA]</scope>
    <source>
        <strain evidence="2 3">D4M1</strain>
    </source>
</reference>
<gene>
    <name evidence="2" type="ORF">FDP22_02370</name>
</gene>
<dbReference type="PIRSF" id="PIRSF031982">
    <property type="entry name" value="UCP031982_abhydr"/>
    <property type="match status" value="1"/>
</dbReference>
<dbReference type="Gene3D" id="3.40.50.1820">
    <property type="entry name" value="alpha/beta hydrolase"/>
    <property type="match status" value="1"/>
</dbReference>
<dbReference type="EMBL" id="CP040818">
    <property type="protein sequence ID" value="QDL90733.1"/>
    <property type="molecule type" value="Genomic_DNA"/>
</dbReference>